<keyword evidence="9" id="KW-1185">Reference proteome</keyword>
<dbReference type="Proteomes" id="UP001162541">
    <property type="component" value="Chromosome 5"/>
</dbReference>
<accession>A0A176WAV3</accession>
<evidence type="ECO:0000256" key="1">
    <source>
        <dbReference type="ARBA" id="ARBA00004141"/>
    </source>
</evidence>
<protein>
    <recommendedName>
        <fullName evidence="11">Cornichon</fullName>
    </recommendedName>
</protein>
<dbReference type="EMBL" id="AP019870">
    <property type="protein sequence ID" value="BBN10375.1"/>
    <property type="molecule type" value="Genomic_DNA"/>
</dbReference>
<feature type="transmembrane region" description="Helical" evidence="6">
    <location>
        <begin position="55"/>
        <end position="83"/>
    </location>
</feature>
<dbReference type="AlphaFoldDB" id="A0A176WAV3"/>
<dbReference type="Pfam" id="PF03311">
    <property type="entry name" value="Cornichon"/>
    <property type="match status" value="1"/>
</dbReference>
<evidence type="ECO:0000313" key="9">
    <source>
        <dbReference type="Proteomes" id="UP000077202"/>
    </source>
</evidence>
<organism evidence="8 9">
    <name type="scientific">Marchantia polymorpha subsp. ruderalis</name>
    <dbReference type="NCBI Taxonomy" id="1480154"/>
    <lineage>
        <taxon>Eukaryota</taxon>
        <taxon>Viridiplantae</taxon>
        <taxon>Streptophyta</taxon>
        <taxon>Embryophyta</taxon>
        <taxon>Marchantiophyta</taxon>
        <taxon>Marchantiopsida</taxon>
        <taxon>Marchantiidae</taxon>
        <taxon>Marchantiales</taxon>
        <taxon>Marchantiaceae</taxon>
        <taxon>Marchantia</taxon>
    </lineage>
</organism>
<evidence type="ECO:0000256" key="6">
    <source>
        <dbReference type="SAM" id="Phobius"/>
    </source>
</evidence>
<dbReference type="Proteomes" id="UP000077202">
    <property type="component" value="Unassembled WGS sequence"/>
</dbReference>
<comment type="subcellular location">
    <subcellularLocation>
        <location evidence="1">Membrane</location>
        <topology evidence="1">Multi-pass membrane protein</topology>
    </subcellularLocation>
</comment>
<evidence type="ECO:0000256" key="3">
    <source>
        <dbReference type="ARBA" id="ARBA00022692"/>
    </source>
</evidence>
<keyword evidence="5 6" id="KW-0472">Membrane</keyword>
<gene>
    <name evidence="8" type="ORF">AXG93_3884s1370</name>
    <name evidence="7" type="ORF">Mp_5g03040</name>
</gene>
<dbReference type="PANTHER" id="PTHR12290">
    <property type="entry name" value="CORNICHON-RELATED"/>
    <property type="match status" value="1"/>
</dbReference>
<keyword evidence="3 6" id="KW-0812">Transmembrane</keyword>
<reference evidence="8 9" key="1">
    <citation type="submission" date="2016-03" db="EMBL/GenBank/DDBJ databases">
        <title>Mechanisms controlling the formation of the plant cell surface in tip-growing cells are functionally conserved among land plants.</title>
        <authorList>
            <person name="Honkanen S."/>
            <person name="Jones V.A."/>
            <person name="Morieri G."/>
            <person name="Champion C."/>
            <person name="Hetherington A.J."/>
            <person name="Kelly S."/>
            <person name="Saint-Marcoux D."/>
            <person name="Proust H."/>
            <person name="Prescott H."/>
            <person name="Dolan L."/>
        </authorList>
    </citation>
    <scope>NUCLEOTIDE SEQUENCE [LARGE SCALE GENOMIC DNA]</scope>
    <source>
        <strain evidence="9">cv. Tak-1 and cv. Tak-2</strain>
        <tissue evidence="8">Whole gametophyte</tissue>
    </source>
</reference>
<dbReference type="InterPro" id="IPR003377">
    <property type="entry name" value="Cornichon"/>
</dbReference>
<evidence type="ECO:0000313" key="8">
    <source>
        <dbReference type="EMBL" id="OAE29741.1"/>
    </source>
</evidence>
<keyword evidence="4 6" id="KW-1133">Transmembrane helix</keyword>
<evidence type="ECO:0000313" key="10">
    <source>
        <dbReference type="Proteomes" id="UP001162541"/>
    </source>
</evidence>
<reference evidence="10" key="3">
    <citation type="journal article" date="2020" name="Curr. Biol.">
        <title>Chromatin organization in early land plants reveals an ancestral association between H3K27me3, transposons, and constitutive heterochromatin.</title>
        <authorList>
            <person name="Montgomery S.A."/>
            <person name="Tanizawa Y."/>
            <person name="Galik B."/>
            <person name="Wang N."/>
            <person name="Ito T."/>
            <person name="Mochizuki T."/>
            <person name="Akimcheva S."/>
            <person name="Bowman J.L."/>
            <person name="Cognat V."/>
            <person name="Marechal-Drouard L."/>
            <person name="Ekker H."/>
            <person name="Hong S.F."/>
            <person name="Kohchi T."/>
            <person name="Lin S.S."/>
            <person name="Liu L.D."/>
            <person name="Nakamura Y."/>
            <person name="Valeeva L.R."/>
            <person name="Shakirov E.V."/>
            <person name="Shippen D.E."/>
            <person name="Wei W.L."/>
            <person name="Yagura M."/>
            <person name="Yamaoka S."/>
            <person name="Yamato K.T."/>
            <person name="Liu C."/>
            <person name="Berger F."/>
        </authorList>
    </citation>
    <scope>NUCLEOTIDE SEQUENCE [LARGE SCALE GENOMIC DNA]</scope>
    <source>
        <strain evidence="10">Tak-1</strain>
    </source>
</reference>
<reference evidence="7" key="2">
    <citation type="journal article" date="2019" name="Curr. Biol.">
        <title>Chromatin organization in early land plants reveals an ancestral association between H3K27me3, transposons, and constitutive heterochromatin.</title>
        <authorList>
            <person name="Montgomery S.A."/>
            <person name="Tanizawa Y."/>
            <person name="Galik B."/>
            <person name="Wang N."/>
            <person name="Ito T."/>
            <person name="Mochizuki T."/>
            <person name="Akimcheva S."/>
            <person name="Bowman J."/>
            <person name="Cognat V."/>
            <person name="Drouard L."/>
            <person name="Ekker H."/>
            <person name="Houng S."/>
            <person name="Kohchi T."/>
            <person name="Lin S."/>
            <person name="Liu L.D."/>
            <person name="Nakamura Y."/>
            <person name="Valeeva L.R."/>
            <person name="Shakirov E.V."/>
            <person name="Shippen D.E."/>
            <person name="Wei W."/>
            <person name="Yagura M."/>
            <person name="Yamaoka S."/>
            <person name="Yamato K.T."/>
            <person name="Liu C."/>
            <person name="Berger F."/>
        </authorList>
    </citation>
    <scope>NUCLEOTIDE SEQUENCE [LARGE SCALE GENOMIC DNA]</scope>
    <source>
        <strain evidence="7">Tak-1</strain>
    </source>
</reference>
<dbReference type="GO" id="GO:0016192">
    <property type="term" value="P:vesicle-mediated transport"/>
    <property type="evidence" value="ECO:0007669"/>
    <property type="project" value="InterPro"/>
</dbReference>
<sequence>MAAVELSLWLLSFIVVAGLLGIVVYQLMCLSDLEFDYINPFDSSSSINKFVVPEFVLQASLCVLYLVTGYYGLFLLNLPVVYYHARLYMNKRHLVDVTEIFNLLGYEKKYRLMKLGFYLILFFIVIYKLVVAAVLLILEYDTGPDLDM</sequence>
<evidence type="ECO:0000256" key="2">
    <source>
        <dbReference type="ARBA" id="ARBA00010095"/>
    </source>
</evidence>
<dbReference type="EMBL" id="LVLJ01001430">
    <property type="protein sequence ID" value="OAE29741.1"/>
    <property type="molecule type" value="Genomic_DNA"/>
</dbReference>
<proteinExistence type="inferred from homology"/>
<comment type="similarity">
    <text evidence="2">Belongs to the cornichon family.</text>
</comment>
<evidence type="ECO:0000313" key="7">
    <source>
        <dbReference type="EMBL" id="BBN10375.1"/>
    </source>
</evidence>
<name>A0A176WAV3_MARPO</name>
<feature type="transmembrane region" description="Helical" evidence="6">
    <location>
        <begin position="115"/>
        <end position="138"/>
    </location>
</feature>
<evidence type="ECO:0008006" key="11">
    <source>
        <dbReference type="Google" id="ProtNLM"/>
    </source>
</evidence>
<evidence type="ECO:0000256" key="4">
    <source>
        <dbReference type="ARBA" id="ARBA00022989"/>
    </source>
</evidence>
<dbReference type="GO" id="GO:0016020">
    <property type="term" value="C:membrane"/>
    <property type="evidence" value="ECO:0007669"/>
    <property type="project" value="UniProtKB-SubCell"/>
</dbReference>
<dbReference type="SMART" id="SM01398">
    <property type="entry name" value="Cornichon"/>
    <property type="match status" value="1"/>
</dbReference>
<evidence type="ECO:0000256" key="5">
    <source>
        <dbReference type="ARBA" id="ARBA00023136"/>
    </source>
</evidence>
<feature type="transmembrane region" description="Helical" evidence="6">
    <location>
        <begin position="7"/>
        <end position="28"/>
    </location>
</feature>